<accession>A0AAW7X135</accession>
<gene>
    <name evidence="1" type="ORF">Q4521_01880</name>
</gene>
<evidence type="ECO:0000313" key="1">
    <source>
        <dbReference type="EMBL" id="MDO6421214.1"/>
    </source>
</evidence>
<dbReference type="Pfam" id="PF08856">
    <property type="entry name" value="DUF1826"/>
    <property type="match status" value="1"/>
</dbReference>
<dbReference type="InterPro" id="IPR014955">
    <property type="entry name" value="DUF1826"/>
</dbReference>
<comment type="caution">
    <text evidence="1">The sequence shown here is derived from an EMBL/GenBank/DDBJ whole genome shotgun (WGS) entry which is preliminary data.</text>
</comment>
<organism evidence="1 2">
    <name type="scientific">Saccharophagus degradans</name>
    <dbReference type="NCBI Taxonomy" id="86304"/>
    <lineage>
        <taxon>Bacteria</taxon>
        <taxon>Pseudomonadati</taxon>
        <taxon>Pseudomonadota</taxon>
        <taxon>Gammaproteobacteria</taxon>
        <taxon>Cellvibrionales</taxon>
        <taxon>Cellvibrionaceae</taxon>
        <taxon>Saccharophagus</taxon>
    </lineage>
</organism>
<reference evidence="1" key="1">
    <citation type="submission" date="2023-07" db="EMBL/GenBank/DDBJ databases">
        <title>Genome content predicts the carbon catabolic preferences of heterotrophic bacteria.</title>
        <authorList>
            <person name="Gralka M."/>
        </authorList>
    </citation>
    <scope>NUCLEOTIDE SEQUENCE</scope>
    <source>
        <strain evidence="1">I3M17_2</strain>
    </source>
</reference>
<dbReference type="EMBL" id="JAUOPB010000001">
    <property type="protein sequence ID" value="MDO6421214.1"/>
    <property type="molecule type" value="Genomic_DNA"/>
</dbReference>
<proteinExistence type="predicted"/>
<evidence type="ECO:0000313" key="2">
    <source>
        <dbReference type="Proteomes" id="UP001169760"/>
    </source>
</evidence>
<name>A0AAW7X135_9GAMM</name>
<dbReference type="RefSeq" id="WP_303490492.1">
    <property type="nucleotide sequence ID" value="NZ_JAUOPB010000001.1"/>
</dbReference>
<protein>
    <submittedName>
        <fullName evidence="1">DUF1826 domain-containing protein</fullName>
    </submittedName>
</protein>
<dbReference type="Proteomes" id="UP001169760">
    <property type="component" value="Unassembled WGS sequence"/>
</dbReference>
<dbReference type="AlphaFoldDB" id="A0AAW7X135"/>
<sequence length="206" mass="23178">MKHVTANTTLLHAETSDPIALTRIYNSKVNLAIWDRPLNNLLQAYSRSLCTSHQQLQIKFCGNLTAIEKNLQLELPDNTGKQDFIDDVVLLVDMFSELFEMGNVGLRLAVLTKAMCPRFHVDNVPVRLLTTYYGAATEWVDNQHTWRDERGRVEVSDLARIQSLQAGQVSLFKGETWIGNKGKGVVHRSPVADTNNPRCVLTLDCV</sequence>